<dbReference type="Pfam" id="PF00339">
    <property type="entry name" value="Arrestin_N"/>
    <property type="match status" value="1"/>
</dbReference>
<accession>A0A1I7TA05</accession>
<dbReference type="AlphaFoldDB" id="A0A1I7TA05"/>
<dbReference type="InterPro" id="IPR011022">
    <property type="entry name" value="Arrestin_C-like"/>
</dbReference>
<dbReference type="Proteomes" id="UP000095282">
    <property type="component" value="Unplaced"/>
</dbReference>
<dbReference type="InterPro" id="IPR050357">
    <property type="entry name" value="Arrestin_domain-protein"/>
</dbReference>
<dbReference type="PANTHER" id="PTHR11188:SF7">
    <property type="entry name" value="ARRESTIN C-TERMINAL-LIKE DOMAIN-CONTAINING PROTEIN-RELATED"/>
    <property type="match status" value="1"/>
</dbReference>
<dbReference type="eggNOG" id="KOG3780">
    <property type="taxonomic scope" value="Eukaryota"/>
</dbReference>
<evidence type="ECO:0000259" key="3">
    <source>
        <dbReference type="SMART" id="SM01017"/>
    </source>
</evidence>
<comment type="similarity">
    <text evidence="1">Belongs to the arrestin family.</text>
</comment>
<dbReference type="STRING" id="1561998.A0A1I7TA05"/>
<dbReference type="InterPro" id="IPR014752">
    <property type="entry name" value="Arrestin-like_C"/>
</dbReference>
<dbReference type="InterPro" id="IPR014756">
    <property type="entry name" value="Ig_E-set"/>
</dbReference>
<keyword evidence="4" id="KW-1185">Reference proteome</keyword>
<proteinExistence type="inferred from homology"/>
<sequence length="264" mass="30273">MLWVSKDESNKMPAGTHRYPFEFDIPANCPPSLNTLGAKNKYKIEVEIDRPWKLNIKKEEQFLVSNKIEIPVGKQPKKSIRFAKLFKSGRIFNEGPVSLQVFLPSLYCMPGETIDVKVHLKNDSADTINYICMDFGKECHCHLRHQHHTCDNYAWNKCPLNSSDRTYGYKYIGKKTRLEINLGPYSEKIYTIPFTIPKSLTTPSFSTGLITFGYFLQVGFKVKGSMMADTMYFTIIVGELKKIEEKSESAEQEEAPPSYKSLEL</sequence>
<dbReference type="SUPFAM" id="SSF81296">
    <property type="entry name" value="E set domains"/>
    <property type="match status" value="2"/>
</dbReference>
<evidence type="ECO:0000313" key="4">
    <source>
        <dbReference type="Proteomes" id="UP000095282"/>
    </source>
</evidence>
<feature type="region of interest" description="Disordered" evidence="2">
    <location>
        <begin position="245"/>
        <end position="264"/>
    </location>
</feature>
<dbReference type="InterPro" id="IPR011021">
    <property type="entry name" value="Arrestin-like_N"/>
</dbReference>
<name>A0A1I7TA05_9PELO</name>
<organism evidence="4 5">
    <name type="scientific">Caenorhabditis tropicalis</name>
    <dbReference type="NCBI Taxonomy" id="1561998"/>
    <lineage>
        <taxon>Eukaryota</taxon>
        <taxon>Metazoa</taxon>
        <taxon>Ecdysozoa</taxon>
        <taxon>Nematoda</taxon>
        <taxon>Chromadorea</taxon>
        <taxon>Rhabditida</taxon>
        <taxon>Rhabditina</taxon>
        <taxon>Rhabditomorpha</taxon>
        <taxon>Rhabditoidea</taxon>
        <taxon>Rhabditidae</taxon>
        <taxon>Peloderinae</taxon>
        <taxon>Caenorhabditis</taxon>
    </lineage>
</organism>
<reference evidence="5" key="1">
    <citation type="submission" date="2016-11" db="UniProtKB">
        <authorList>
            <consortium name="WormBaseParasite"/>
        </authorList>
    </citation>
    <scope>IDENTIFICATION</scope>
</reference>
<protein>
    <submittedName>
        <fullName evidence="5">Arrestin_C domain-containing protein</fullName>
    </submittedName>
</protein>
<dbReference type="GO" id="GO:0005737">
    <property type="term" value="C:cytoplasm"/>
    <property type="evidence" value="ECO:0007669"/>
    <property type="project" value="TreeGrafter"/>
</dbReference>
<evidence type="ECO:0000256" key="1">
    <source>
        <dbReference type="ARBA" id="ARBA00005298"/>
    </source>
</evidence>
<dbReference type="SMART" id="SM01017">
    <property type="entry name" value="Arrestin_C"/>
    <property type="match status" value="1"/>
</dbReference>
<evidence type="ECO:0000313" key="5">
    <source>
        <dbReference type="WBParaSite" id="Csp11.Scaffold560.g3883.t1"/>
    </source>
</evidence>
<dbReference type="Pfam" id="PF02752">
    <property type="entry name" value="Arrestin_C"/>
    <property type="match status" value="1"/>
</dbReference>
<feature type="domain" description="Arrestin C-terminal-like" evidence="3">
    <location>
        <begin position="93"/>
        <end position="242"/>
    </location>
</feature>
<evidence type="ECO:0000256" key="2">
    <source>
        <dbReference type="SAM" id="MobiDB-lite"/>
    </source>
</evidence>
<dbReference type="WBParaSite" id="Csp11.Scaffold560.g3883.t1">
    <property type="protein sequence ID" value="Csp11.Scaffold560.g3883.t1"/>
    <property type="gene ID" value="Csp11.Scaffold560.g3883"/>
</dbReference>
<dbReference type="PANTHER" id="PTHR11188">
    <property type="entry name" value="ARRESTIN DOMAIN CONTAINING PROTEIN"/>
    <property type="match status" value="1"/>
</dbReference>
<dbReference type="GO" id="GO:0015031">
    <property type="term" value="P:protein transport"/>
    <property type="evidence" value="ECO:0007669"/>
    <property type="project" value="TreeGrafter"/>
</dbReference>
<dbReference type="Gene3D" id="2.60.40.640">
    <property type="match status" value="2"/>
</dbReference>